<dbReference type="HOGENOM" id="CLU_2181877_0_0_11"/>
<dbReference type="OrthoDB" id="3394673at2"/>
<evidence type="ECO:0000313" key="3">
    <source>
        <dbReference type="Proteomes" id="UP000004245"/>
    </source>
</evidence>
<sequence>MSDGEKVTVRPGVVLDGDNDPVPGSGVPFDIEGCVIEPLGSDEAATMTRNGNVRRIRVYAPGPVPHEIRATDEVVVRGKVWHIDGFADEWIDDDPDLSGPVFTASRGTG</sequence>
<dbReference type="Proteomes" id="UP000004245">
    <property type="component" value="Unassembled WGS sequence"/>
</dbReference>
<gene>
    <name evidence="2" type="ORF">HMPREF0724_12176</name>
</gene>
<evidence type="ECO:0000313" key="2">
    <source>
        <dbReference type="EMBL" id="EGD23968.1"/>
    </source>
</evidence>
<protein>
    <recommendedName>
        <fullName evidence="4">Head-to-tail stopper</fullName>
    </recommendedName>
</protein>
<feature type="region of interest" description="Disordered" evidence="1">
    <location>
        <begin position="1"/>
        <end position="26"/>
    </location>
</feature>
<name>E9T0L7_RHOHA</name>
<evidence type="ECO:0008006" key="4">
    <source>
        <dbReference type="Google" id="ProtNLM"/>
    </source>
</evidence>
<accession>E9T0L7</accession>
<dbReference type="AlphaFoldDB" id="E9T0L7"/>
<comment type="caution">
    <text evidence="2">The sequence shown here is derived from an EMBL/GenBank/DDBJ whole genome shotgun (WGS) entry which is preliminary data.</text>
</comment>
<organism evidence="2 3">
    <name type="scientific">Prescottella equi ATCC 33707</name>
    <dbReference type="NCBI Taxonomy" id="525370"/>
    <lineage>
        <taxon>Bacteria</taxon>
        <taxon>Bacillati</taxon>
        <taxon>Actinomycetota</taxon>
        <taxon>Actinomycetes</taxon>
        <taxon>Mycobacteriales</taxon>
        <taxon>Nocardiaceae</taxon>
        <taxon>Prescottella</taxon>
    </lineage>
</organism>
<reference evidence="2" key="1">
    <citation type="submission" date="2011-01" db="EMBL/GenBank/DDBJ databases">
        <authorList>
            <person name="Muzny D."/>
            <person name="Qin X."/>
            <person name="Buhay C."/>
            <person name="Dugan-Rocha S."/>
            <person name="Ding Y."/>
            <person name="Chen G."/>
            <person name="Hawes A."/>
            <person name="Holder M."/>
            <person name="Jhangiani S."/>
            <person name="Johnson A."/>
            <person name="Khan Z."/>
            <person name="Li Z."/>
            <person name="Liu W."/>
            <person name="Liu X."/>
            <person name="Perez L."/>
            <person name="Shen H."/>
            <person name="Wang Q."/>
            <person name="Watt J."/>
            <person name="Xi L."/>
            <person name="Xin Y."/>
            <person name="Zhou J."/>
            <person name="Deng J."/>
            <person name="Jiang H."/>
            <person name="Liu Y."/>
            <person name="Qu J."/>
            <person name="Song X.-Z."/>
            <person name="Zhang L."/>
            <person name="Villasana D."/>
            <person name="Johnson A."/>
            <person name="Liu J."/>
            <person name="Liyanage D."/>
            <person name="Lorensuhewa L."/>
            <person name="Robinson T."/>
            <person name="Song A."/>
            <person name="Song B.-B."/>
            <person name="Dinh H."/>
            <person name="Thornton R."/>
            <person name="Coyle M."/>
            <person name="Francisco L."/>
            <person name="Jackson L."/>
            <person name="Javaid M."/>
            <person name="Korchina V."/>
            <person name="Kovar C."/>
            <person name="Mata R."/>
            <person name="Mathew T."/>
            <person name="Ngo R."/>
            <person name="Nguyen L."/>
            <person name="Nguyen N."/>
            <person name="Okwuonu G."/>
            <person name="Ongeri F."/>
            <person name="Pham C."/>
            <person name="Simmons D."/>
            <person name="Wilczek-Boney K."/>
            <person name="Hale W."/>
            <person name="Jakkamsetti A."/>
            <person name="Pham P."/>
            <person name="Ruth R."/>
            <person name="San Lucas F."/>
            <person name="Warren J."/>
            <person name="Zhang J."/>
            <person name="Zhao Z."/>
            <person name="Zhou C."/>
            <person name="Zhu D."/>
            <person name="Lee S."/>
            <person name="Bess C."/>
            <person name="Blankenburg K."/>
            <person name="Forbes L."/>
            <person name="Fu Q."/>
            <person name="Gubbala S."/>
            <person name="Hirani K."/>
            <person name="Jayaseelan J.C."/>
            <person name="Lara F."/>
            <person name="Munidasa M."/>
            <person name="Palculict T."/>
            <person name="Patil S."/>
            <person name="Pu L.-L."/>
            <person name="Saada N."/>
            <person name="Tang L."/>
            <person name="Weissenberger G."/>
            <person name="Zhu Y."/>
            <person name="Hemphill L."/>
            <person name="Shang Y."/>
            <person name="Youmans B."/>
            <person name="Ayvaz T."/>
            <person name="Ross M."/>
            <person name="Santibanez J."/>
            <person name="Aqrawi P."/>
            <person name="Gross S."/>
            <person name="Joshi V."/>
            <person name="Fowler G."/>
            <person name="Nazareth L."/>
            <person name="Reid J."/>
            <person name="Worley K."/>
            <person name="Petrosino J."/>
            <person name="Highlander S."/>
            <person name="Gibbs R."/>
        </authorList>
    </citation>
    <scope>NUCLEOTIDE SEQUENCE [LARGE SCALE GENOMIC DNA]</scope>
    <source>
        <strain evidence="2">ATCC 33707</strain>
    </source>
</reference>
<proteinExistence type="predicted"/>
<dbReference type="RefSeq" id="WP_005515283.1">
    <property type="nucleotide sequence ID" value="NZ_CM001149.1"/>
</dbReference>
<evidence type="ECO:0000256" key="1">
    <source>
        <dbReference type="SAM" id="MobiDB-lite"/>
    </source>
</evidence>
<dbReference type="EMBL" id="ADNW02000010">
    <property type="protein sequence ID" value="EGD23968.1"/>
    <property type="molecule type" value="Genomic_DNA"/>
</dbReference>
<keyword evidence="3" id="KW-1185">Reference proteome</keyword>